<dbReference type="EMBL" id="KZ613912">
    <property type="protein sequence ID" value="PMD51958.1"/>
    <property type="molecule type" value="Genomic_DNA"/>
</dbReference>
<dbReference type="Proteomes" id="UP000235371">
    <property type="component" value="Unassembled WGS sequence"/>
</dbReference>
<dbReference type="InParanoid" id="A0A2J6SMG6"/>
<dbReference type="AlphaFoldDB" id="A0A2J6SMG6"/>
<organism evidence="2 3">
    <name type="scientific">Hyaloscypha bicolor E</name>
    <dbReference type="NCBI Taxonomy" id="1095630"/>
    <lineage>
        <taxon>Eukaryota</taxon>
        <taxon>Fungi</taxon>
        <taxon>Dikarya</taxon>
        <taxon>Ascomycota</taxon>
        <taxon>Pezizomycotina</taxon>
        <taxon>Leotiomycetes</taxon>
        <taxon>Helotiales</taxon>
        <taxon>Hyaloscyphaceae</taxon>
        <taxon>Hyaloscypha</taxon>
        <taxon>Hyaloscypha bicolor</taxon>
    </lineage>
</organism>
<evidence type="ECO:0000256" key="1">
    <source>
        <dbReference type="SAM" id="MobiDB-lite"/>
    </source>
</evidence>
<accession>A0A2J6SMG6</accession>
<sequence length="168" mass="17851">MITRAGSDAPCTRPCQSQKGLTSTCKSCPLLLLLLLLVVLLRLLHHGPPPSLRCPPCPGPGPGPGPGRPTPQILTHTSRHTRLDNLVRPSSAVLQHPGSSTSTLGINPIHAFFFCTYIRKAGLPGKGGTWDPTDVWASYQAAPSLLILSCQALSTAFTIQFIGGSLRR</sequence>
<protein>
    <submittedName>
        <fullName evidence="2">Uncharacterized protein</fullName>
    </submittedName>
</protein>
<keyword evidence="3" id="KW-1185">Reference proteome</keyword>
<feature type="region of interest" description="Disordered" evidence="1">
    <location>
        <begin position="1"/>
        <end position="21"/>
    </location>
</feature>
<dbReference type="RefSeq" id="XP_024728862.1">
    <property type="nucleotide sequence ID" value="XM_024871326.1"/>
</dbReference>
<evidence type="ECO:0000313" key="3">
    <source>
        <dbReference type="Proteomes" id="UP000235371"/>
    </source>
</evidence>
<dbReference type="GeneID" id="36579408"/>
<name>A0A2J6SMG6_9HELO</name>
<evidence type="ECO:0000313" key="2">
    <source>
        <dbReference type="EMBL" id="PMD51958.1"/>
    </source>
</evidence>
<gene>
    <name evidence="2" type="ORF">K444DRAFT_248532</name>
</gene>
<proteinExistence type="predicted"/>
<reference evidence="2 3" key="1">
    <citation type="submission" date="2016-04" db="EMBL/GenBank/DDBJ databases">
        <title>A degradative enzymes factory behind the ericoid mycorrhizal symbiosis.</title>
        <authorList>
            <consortium name="DOE Joint Genome Institute"/>
            <person name="Martino E."/>
            <person name="Morin E."/>
            <person name="Grelet G."/>
            <person name="Kuo A."/>
            <person name="Kohler A."/>
            <person name="Daghino S."/>
            <person name="Barry K."/>
            <person name="Choi C."/>
            <person name="Cichocki N."/>
            <person name="Clum A."/>
            <person name="Copeland A."/>
            <person name="Hainaut M."/>
            <person name="Haridas S."/>
            <person name="Labutti K."/>
            <person name="Lindquist E."/>
            <person name="Lipzen A."/>
            <person name="Khouja H.-R."/>
            <person name="Murat C."/>
            <person name="Ohm R."/>
            <person name="Olson A."/>
            <person name="Spatafora J."/>
            <person name="Veneault-Fourrey C."/>
            <person name="Henrissat B."/>
            <person name="Grigoriev I."/>
            <person name="Martin F."/>
            <person name="Perotto S."/>
        </authorList>
    </citation>
    <scope>NUCLEOTIDE SEQUENCE [LARGE SCALE GENOMIC DNA]</scope>
    <source>
        <strain evidence="2 3">E</strain>
    </source>
</reference>